<dbReference type="OrthoDB" id="302668at2759"/>
<keyword evidence="3" id="KW-0862">Zinc</keyword>
<keyword evidence="5" id="KW-0472">Membrane</keyword>
<dbReference type="GO" id="GO:0061630">
    <property type="term" value="F:ubiquitin protein ligase activity"/>
    <property type="evidence" value="ECO:0007669"/>
    <property type="project" value="TreeGrafter"/>
</dbReference>
<dbReference type="GO" id="GO:0008270">
    <property type="term" value="F:zinc ion binding"/>
    <property type="evidence" value="ECO:0007669"/>
    <property type="project" value="UniProtKB-KW"/>
</dbReference>
<dbReference type="PROSITE" id="PS50089">
    <property type="entry name" value="ZF_RING_2"/>
    <property type="match status" value="1"/>
</dbReference>
<evidence type="ECO:0000256" key="2">
    <source>
        <dbReference type="ARBA" id="ARBA00022771"/>
    </source>
</evidence>
<feature type="transmembrane region" description="Helical" evidence="5">
    <location>
        <begin position="29"/>
        <end position="48"/>
    </location>
</feature>
<feature type="domain" description="RING-type" evidence="6">
    <location>
        <begin position="209"/>
        <end position="252"/>
    </location>
</feature>
<name>A0A8S1PWD5_9CILI</name>
<evidence type="ECO:0000256" key="3">
    <source>
        <dbReference type="ARBA" id="ARBA00022833"/>
    </source>
</evidence>
<dbReference type="Proteomes" id="UP000692954">
    <property type="component" value="Unassembled WGS sequence"/>
</dbReference>
<gene>
    <name evidence="7" type="ORF">PSON_ATCC_30995.1.T0880271</name>
</gene>
<dbReference type="PANTHER" id="PTHR45931">
    <property type="entry name" value="SI:CH211-59O9.10"/>
    <property type="match status" value="1"/>
</dbReference>
<dbReference type="GO" id="GO:0006511">
    <property type="term" value="P:ubiquitin-dependent protein catabolic process"/>
    <property type="evidence" value="ECO:0007669"/>
    <property type="project" value="TreeGrafter"/>
</dbReference>
<evidence type="ECO:0000313" key="8">
    <source>
        <dbReference type="Proteomes" id="UP000692954"/>
    </source>
</evidence>
<evidence type="ECO:0000259" key="6">
    <source>
        <dbReference type="PROSITE" id="PS50089"/>
    </source>
</evidence>
<evidence type="ECO:0000256" key="5">
    <source>
        <dbReference type="SAM" id="Phobius"/>
    </source>
</evidence>
<evidence type="ECO:0000256" key="4">
    <source>
        <dbReference type="PROSITE-ProRule" id="PRU00175"/>
    </source>
</evidence>
<feature type="transmembrane region" description="Helical" evidence="5">
    <location>
        <begin position="146"/>
        <end position="171"/>
    </location>
</feature>
<dbReference type="AlphaFoldDB" id="A0A8S1PWD5"/>
<keyword evidence="5" id="KW-0812">Transmembrane</keyword>
<keyword evidence="8" id="KW-1185">Reference proteome</keyword>
<dbReference type="GO" id="GO:0005634">
    <property type="term" value="C:nucleus"/>
    <property type="evidence" value="ECO:0007669"/>
    <property type="project" value="TreeGrafter"/>
</dbReference>
<keyword evidence="2 4" id="KW-0863">Zinc-finger</keyword>
<dbReference type="InterPro" id="IPR051834">
    <property type="entry name" value="RING_finger_E3_ligase"/>
</dbReference>
<keyword evidence="1" id="KW-0479">Metal-binding</keyword>
<evidence type="ECO:0000313" key="7">
    <source>
        <dbReference type="EMBL" id="CAD8107404.1"/>
    </source>
</evidence>
<dbReference type="PANTHER" id="PTHR45931:SF3">
    <property type="entry name" value="RING ZINC FINGER-CONTAINING PROTEIN"/>
    <property type="match status" value="1"/>
</dbReference>
<reference evidence="7" key="1">
    <citation type="submission" date="2021-01" db="EMBL/GenBank/DDBJ databases">
        <authorList>
            <consortium name="Genoscope - CEA"/>
            <person name="William W."/>
        </authorList>
    </citation>
    <scope>NUCLEOTIDE SEQUENCE</scope>
</reference>
<comment type="caution">
    <text evidence="7">The sequence shown here is derived from an EMBL/GenBank/DDBJ whole genome shotgun (WGS) entry which is preliminary data.</text>
</comment>
<evidence type="ECO:0000256" key="1">
    <source>
        <dbReference type="ARBA" id="ARBA00022723"/>
    </source>
</evidence>
<proteinExistence type="predicted"/>
<accession>A0A8S1PWD5</accession>
<dbReference type="Pfam" id="PF13639">
    <property type="entry name" value="zf-RING_2"/>
    <property type="match status" value="1"/>
</dbReference>
<sequence length="259" mass="30431">MDDENLQDRVVEINEQCNKIRSSLSSIQLYLNIQLIIVISYISLPWLYEYQKASIFYLIWRLLQYSFHLFSVIKIKKTVENISEDSGQYVEQFNEQVDVWATVRGNHVALNKCNEFVYIIMFGLGNVVFLQNTLLLSKWILVIQLIFGWIVVGLTALALLAICLIMPFLIYRINRQRREEEIRRIIVADRLIGTQIKYSELDSPSFQPCYICLQNYSNDDLIVKLSCNPNHVFHSDCIRPWAQINDTCPVCRQRLQQQQ</sequence>
<dbReference type="EMBL" id="CAJJDN010000088">
    <property type="protein sequence ID" value="CAD8107404.1"/>
    <property type="molecule type" value="Genomic_DNA"/>
</dbReference>
<keyword evidence="5" id="KW-1133">Transmembrane helix</keyword>
<feature type="transmembrane region" description="Helical" evidence="5">
    <location>
        <begin position="54"/>
        <end position="73"/>
    </location>
</feature>
<feature type="transmembrane region" description="Helical" evidence="5">
    <location>
        <begin position="116"/>
        <end position="140"/>
    </location>
</feature>
<protein>
    <recommendedName>
        <fullName evidence="6">RING-type domain-containing protein</fullName>
    </recommendedName>
</protein>
<dbReference type="CDD" id="cd16454">
    <property type="entry name" value="RING-H2_PA-TM-RING"/>
    <property type="match status" value="1"/>
</dbReference>
<dbReference type="SMART" id="SM00184">
    <property type="entry name" value="RING"/>
    <property type="match status" value="1"/>
</dbReference>
<dbReference type="InterPro" id="IPR001841">
    <property type="entry name" value="Znf_RING"/>
</dbReference>
<organism evidence="7 8">
    <name type="scientific">Paramecium sonneborni</name>
    <dbReference type="NCBI Taxonomy" id="65129"/>
    <lineage>
        <taxon>Eukaryota</taxon>
        <taxon>Sar</taxon>
        <taxon>Alveolata</taxon>
        <taxon>Ciliophora</taxon>
        <taxon>Intramacronucleata</taxon>
        <taxon>Oligohymenophorea</taxon>
        <taxon>Peniculida</taxon>
        <taxon>Parameciidae</taxon>
        <taxon>Paramecium</taxon>
    </lineage>
</organism>